<feature type="compositionally biased region" description="Basic and acidic residues" evidence="1">
    <location>
        <begin position="178"/>
        <end position="191"/>
    </location>
</feature>
<evidence type="ECO:0000256" key="1">
    <source>
        <dbReference type="SAM" id="MobiDB-lite"/>
    </source>
</evidence>
<evidence type="ECO:0000256" key="2">
    <source>
        <dbReference type="SAM" id="Phobius"/>
    </source>
</evidence>
<dbReference type="InterPro" id="IPR027558">
    <property type="entry name" value="Pre_pil_HX9DG_C"/>
</dbReference>
<sequence length="360" mass="38680">MNRNLRQRKAFTLIELLVVIAIIAILIALLLPAVQQAREAARRTQCRNNLKQIGLALHNYHDAYNQFPNTVMAYGNPNLYATGNGCNAWVRSRGWGWRVSILPYIDQAPLFNSLDSDNTGLNGCFGANGGVPNDTPSSVAISTVISAYLCPSDDTESSIGAYSGRAVHGSNYPAAVRSRSDRSHGAERNTDGDLGLMTRTGASVEDAKDGSSNTILVGEVFRGKTLVRTSGGYPSPAGPNGTVGNTHNRERCREWFESTAWCQCNAGVVEDTSLPANDGANPNQWRQIWRINDPKPDQVIWTDRVDAGNGGGLPLSSAHAGGAQALFGDGAVRFVSENVDGVSWAHMFSRSGKEANVIAF</sequence>
<dbReference type="InterPro" id="IPR012902">
    <property type="entry name" value="N_methyl_site"/>
</dbReference>
<comment type="caution">
    <text evidence="4">The sequence shown here is derived from an EMBL/GenBank/DDBJ whole genome shotgun (WGS) entry which is preliminary data.</text>
</comment>
<evidence type="ECO:0000313" key="5">
    <source>
        <dbReference type="Proteomes" id="UP000317243"/>
    </source>
</evidence>
<keyword evidence="5" id="KW-1185">Reference proteome</keyword>
<dbReference type="OrthoDB" id="214705at2"/>
<dbReference type="InterPro" id="IPR045584">
    <property type="entry name" value="Pilin-like"/>
</dbReference>
<dbReference type="PANTHER" id="PTHR30093">
    <property type="entry name" value="GENERAL SECRETION PATHWAY PROTEIN G"/>
    <property type="match status" value="1"/>
</dbReference>
<proteinExistence type="predicted"/>
<organism evidence="4 5">
    <name type="scientific">Thalassoglobus neptunius</name>
    <dbReference type="NCBI Taxonomy" id="1938619"/>
    <lineage>
        <taxon>Bacteria</taxon>
        <taxon>Pseudomonadati</taxon>
        <taxon>Planctomycetota</taxon>
        <taxon>Planctomycetia</taxon>
        <taxon>Planctomycetales</taxon>
        <taxon>Planctomycetaceae</taxon>
        <taxon>Thalassoglobus</taxon>
    </lineage>
</organism>
<dbReference type="NCBIfam" id="TIGR02532">
    <property type="entry name" value="IV_pilin_GFxxxE"/>
    <property type="match status" value="1"/>
</dbReference>
<dbReference type="PANTHER" id="PTHR30093:SF2">
    <property type="entry name" value="TYPE II SECRETION SYSTEM PROTEIN H"/>
    <property type="match status" value="1"/>
</dbReference>
<dbReference type="Proteomes" id="UP000317243">
    <property type="component" value="Unassembled WGS sequence"/>
</dbReference>
<dbReference type="NCBIfam" id="TIGR04294">
    <property type="entry name" value="pre_pil_HX9DG"/>
    <property type="match status" value="1"/>
</dbReference>
<dbReference type="AlphaFoldDB" id="A0A5C5WJ11"/>
<dbReference type="Pfam" id="PF07596">
    <property type="entry name" value="SBP_bac_10"/>
    <property type="match status" value="1"/>
</dbReference>
<dbReference type="SUPFAM" id="SSF54523">
    <property type="entry name" value="Pili subunits"/>
    <property type="match status" value="1"/>
</dbReference>
<feature type="transmembrane region" description="Helical" evidence="2">
    <location>
        <begin position="12"/>
        <end position="34"/>
    </location>
</feature>
<gene>
    <name evidence="4" type="primary">xcpT_13</name>
    <name evidence="4" type="ORF">KOR42_36310</name>
</gene>
<feature type="domain" description="DUF1559" evidence="3">
    <location>
        <begin position="35"/>
        <end position="340"/>
    </location>
</feature>
<keyword evidence="2" id="KW-0812">Transmembrane</keyword>
<keyword evidence="2" id="KW-1133">Transmembrane helix</keyword>
<dbReference type="Gene3D" id="3.30.700.10">
    <property type="entry name" value="Glycoprotein, Type 4 Pilin"/>
    <property type="match status" value="1"/>
</dbReference>
<keyword evidence="2" id="KW-0472">Membrane</keyword>
<dbReference type="RefSeq" id="WP_146511071.1">
    <property type="nucleotide sequence ID" value="NZ_SIHI01000014.1"/>
</dbReference>
<reference evidence="4 5" key="1">
    <citation type="submission" date="2019-02" db="EMBL/GenBank/DDBJ databases">
        <title>Deep-cultivation of Planctomycetes and their phenomic and genomic characterization uncovers novel biology.</title>
        <authorList>
            <person name="Wiegand S."/>
            <person name="Jogler M."/>
            <person name="Boedeker C."/>
            <person name="Pinto D."/>
            <person name="Vollmers J."/>
            <person name="Rivas-Marin E."/>
            <person name="Kohn T."/>
            <person name="Peeters S.H."/>
            <person name="Heuer A."/>
            <person name="Rast P."/>
            <person name="Oberbeckmann S."/>
            <person name="Bunk B."/>
            <person name="Jeske O."/>
            <person name="Meyerdierks A."/>
            <person name="Storesund J.E."/>
            <person name="Kallscheuer N."/>
            <person name="Luecker S."/>
            <person name="Lage O.M."/>
            <person name="Pohl T."/>
            <person name="Merkel B.J."/>
            <person name="Hornburger P."/>
            <person name="Mueller R.-W."/>
            <person name="Bruemmer F."/>
            <person name="Labrenz M."/>
            <person name="Spormann A.M."/>
            <person name="Op Den Camp H."/>
            <person name="Overmann J."/>
            <person name="Amann R."/>
            <person name="Jetten M.S.M."/>
            <person name="Mascher T."/>
            <person name="Medema M.H."/>
            <person name="Devos D.P."/>
            <person name="Kaster A.-K."/>
            <person name="Ovreas L."/>
            <person name="Rohde M."/>
            <person name="Galperin M.Y."/>
            <person name="Jogler C."/>
        </authorList>
    </citation>
    <scope>NUCLEOTIDE SEQUENCE [LARGE SCALE GENOMIC DNA]</scope>
    <source>
        <strain evidence="4 5">KOR42</strain>
    </source>
</reference>
<dbReference type="EMBL" id="SIHI01000014">
    <property type="protein sequence ID" value="TWT50085.1"/>
    <property type="molecule type" value="Genomic_DNA"/>
</dbReference>
<feature type="region of interest" description="Disordered" evidence="1">
    <location>
        <begin position="174"/>
        <end position="196"/>
    </location>
</feature>
<evidence type="ECO:0000259" key="3">
    <source>
        <dbReference type="Pfam" id="PF07596"/>
    </source>
</evidence>
<accession>A0A5C5WJ11</accession>
<protein>
    <submittedName>
        <fullName evidence="4">Type II secretion system protein G</fullName>
    </submittedName>
</protein>
<evidence type="ECO:0000313" key="4">
    <source>
        <dbReference type="EMBL" id="TWT50085.1"/>
    </source>
</evidence>
<dbReference type="Pfam" id="PF07963">
    <property type="entry name" value="N_methyl"/>
    <property type="match status" value="1"/>
</dbReference>
<dbReference type="InterPro" id="IPR011453">
    <property type="entry name" value="DUF1559"/>
</dbReference>
<name>A0A5C5WJ11_9PLAN</name>